<gene>
    <name evidence="1" type="ORF">N0V84_002264</name>
</gene>
<organism evidence="1 2">
    <name type="scientific">Fusarium piperis</name>
    <dbReference type="NCBI Taxonomy" id="1435070"/>
    <lineage>
        <taxon>Eukaryota</taxon>
        <taxon>Fungi</taxon>
        <taxon>Dikarya</taxon>
        <taxon>Ascomycota</taxon>
        <taxon>Pezizomycotina</taxon>
        <taxon>Sordariomycetes</taxon>
        <taxon>Hypocreomycetidae</taxon>
        <taxon>Hypocreales</taxon>
        <taxon>Nectriaceae</taxon>
        <taxon>Fusarium</taxon>
        <taxon>Fusarium solani species complex</taxon>
    </lineage>
</organism>
<dbReference type="OrthoDB" id="10503892at2759"/>
<reference evidence="1" key="1">
    <citation type="submission" date="2022-10" db="EMBL/GenBank/DDBJ databases">
        <title>Tapping the CABI collections for fungal endophytes: first genome assemblies for Collariella, Neodidymelliopsis, Ascochyta clinopodiicola, Didymella pomorum, Didymosphaeria variabile, Neocosmospora piperis and Neocucurbitaria cava.</title>
        <authorList>
            <person name="Hill R."/>
        </authorList>
    </citation>
    <scope>NUCLEOTIDE SEQUENCE</scope>
    <source>
        <strain evidence="1">IMI 366586</strain>
    </source>
</reference>
<proteinExistence type="predicted"/>
<comment type="caution">
    <text evidence="1">The sequence shown here is derived from an EMBL/GenBank/DDBJ whole genome shotgun (WGS) entry which is preliminary data.</text>
</comment>
<dbReference type="AlphaFoldDB" id="A0A9W9BSJ6"/>
<keyword evidence="2" id="KW-1185">Reference proteome</keyword>
<dbReference type="Proteomes" id="UP001140502">
    <property type="component" value="Unassembled WGS sequence"/>
</dbReference>
<dbReference type="EMBL" id="JAPEUR010000026">
    <property type="protein sequence ID" value="KAJ4327363.1"/>
    <property type="molecule type" value="Genomic_DNA"/>
</dbReference>
<evidence type="ECO:0000313" key="1">
    <source>
        <dbReference type="EMBL" id="KAJ4327363.1"/>
    </source>
</evidence>
<protein>
    <submittedName>
        <fullName evidence="1">Uncharacterized protein</fullName>
    </submittedName>
</protein>
<name>A0A9W9BSJ6_9HYPO</name>
<evidence type="ECO:0000313" key="2">
    <source>
        <dbReference type="Proteomes" id="UP001140502"/>
    </source>
</evidence>
<sequence length="151" mass="17542">MCASSTHTQAWILHLPIPNAHASLRGRPAHLNKEYHYRILTLITAIRTSFHRRRLHLPAPYIILGRAHINTILLDLPNTHQLRRHLLILRPRNHIPTLIVAIMNKSLTLLSKTITGSNSSSSNIRLRISRLRRRRIQRISRTRRTVPEILP</sequence>
<accession>A0A9W9BSJ6</accession>